<sequence length="283" mass="33365">MRIGMWMHGKFDEKYAVEMPADVLRFPPVSLHEKEILINTEYAQVRIENPLTISAWRCLLGLLRYGKAEKLDPTPGLRLSIETYRLLGLMKNTNWKDLGKTLKALKECRYDIRYQKESVGFVIAEGFEIEKDGRTSVVLTADFMKFLEEYASLRYYYAFAFFFRRPTAINLHAFLTANSTINRVKIETALERARITTSQPNKARNYLKMALNELVEVGFLKGYRFEEDTVILERYQTETLRIRAIELQRQLDKEVQKFIEEFRRAFRESKRKRKGKDKGDSQQ</sequence>
<gene>
    <name evidence="1" type="ORF">ENN04_06285</name>
</gene>
<evidence type="ECO:0000313" key="1">
    <source>
        <dbReference type="EMBL" id="HHO74233.1"/>
    </source>
</evidence>
<accession>A0A7C5X1A0</accession>
<dbReference type="EMBL" id="DSAC01000074">
    <property type="protein sequence ID" value="HHO74233.1"/>
    <property type="molecule type" value="Genomic_DNA"/>
</dbReference>
<name>A0A7C5X1A0_9AQUI</name>
<comment type="caution">
    <text evidence="1">The sequence shown here is derived from an EMBL/GenBank/DDBJ whole genome shotgun (WGS) entry which is preliminary data.</text>
</comment>
<reference evidence="1" key="1">
    <citation type="journal article" date="2020" name="mSystems">
        <title>Genome- and Community-Level Interaction Insights into Carbon Utilization and Element Cycling Functions of Hydrothermarchaeota in Hydrothermal Sediment.</title>
        <authorList>
            <person name="Zhou Z."/>
            <person name="Liu Y."/>
            <person name="Xu W."/>
            <person name="Pan J."/>
            <person name="Luo Z.H."/>
            <person name="Li M."/>
        </authorList>
    </citation>
    <scope>NUCLEOTIDE SEQUENCE [LARGE SCALE GENOMIC DNA]</scope>
    <source>
        <strain evidence="1">SpSt-114</strain>
    </source>
</reference>
<organism evidence="1">
    <name type="scientific">Thermocrinis ruber</name>
    <dbReference type="NCBI Taxonomy" id="75906"/>
    <lineage>
        <taxon>Bacteria</taxon>
        <taxon>Pseudomonadati</taxon>
        <taxon>Aquificota</taxon>
        <taxon>Aquificia</taxon>
        <taxon>Aquificales</taxon>
        <taxon>Aquificaceae</taxon>
        <taxon>Thermocrinis</taxon>
    </lineage>
</organism>
<dbReference type="AlphaFoldDB" id="A0A7C5X1A0"/>
<protein>
    <submittedName>
        <fullName evidence="1">Uncharacterized protein</fullName>
    </submittedName>
</protein>
<proteinExistence type="predicted"/>